<dbReference type="CDD" id="cd01171">
    <property type="entry name" value="YXKO-related"/>
    <property type="match status" value="1"/>
</dbReference>
<comment type="cofactor">
    <cofactor evidence="17">
        <name>Mg(2+)</name>
        <dbReference type="ChEBI" id="CHEBI:18420"/>
    </cofactor>
</comment>
<name>A0A3P4B8N4_9BURK</name>
<dbReference type="Pfam" id="PF01256">
    <property type="entry name" value="Carb_kinase"/>
    <property type="match status" value="1"/>
</dbReference>
<gene>
    <name evidence="22" type="primary">nnr</name>
    <name evidence="17" type="synonym">nnrD</name>
    <name evidence="18" type="synonym">nnrE</name>
    <name evidence="22" type="ORF">PIGHUM_04084</name>
</gene>
<dbReference type="PANTHER" id="PTHR12592">
    <property type="entry name" value="ATP-DEPENDENT (S)-NAD(P)H-HYDRATE DEHYDRATASE FAMILY MEMBER"/>
    <property type="match status" value="1"/>
</dbReference>
<comment type="function">
    <text evidence="14 19">Bifunctional enzyme that catalyzes the epimerization of the S- and R-forms of NAD(P)HX and the dehydration of the S-form of NAD(P)HX at the expense of ADP, which is converted to AMP. This allows the repair of both epimers of NAD(P)HX, a damaged form of NAD(P)H that is a result of enzymatic or heat-dependent hydration.</text>
</comment>
<dbReference type="SUPFAM" id="SSF64153">
    <property type="entry name" value="YjeF N-terminal domain-like"/>
    <property type="match status" value="1"/>
</dbReference>
<comment type="similarity">
    <text evidence="4 19">In the C-terminal section; belongs to the NnrD/CARKD family.</text>
</comment>
<evidence type="ECO:0000259" key="21">
    <source>
        <dbReference type="PROSITE" id="PS51385"/>
    </source>
</evidence>
<evidence type="ECO:0000256" key="18">
    <source>
        <dbReference type="HAMAP-Rule" id="MF_01966"/>
    </source>
</evidence>
<dbReference type="GO" id="GO:0110051">
    <property type="term" value="P:metabolite repair"/>
    <property type="evidence" value="ECO:0007669"/>
    <property type="project" value="TreeGrafter"/>
</dbReference>
<keyword evidence="6 17" id="KW-0547">Nucleotide-binding</keyword>
<comment type="catalytic activity">
    <reaction evidence="15 17 19">
        <text>(6S)-NADHX + ADP = AMP + phosphate + NADH + H(+)</text>
        <dbReference type="Rhea" id="RHEA:32223"/>
        <dbReference type="ChEBI" id="CHEBI:15378"/>
        <dbReference type="ChEBI" id="CHEBI:43474"/>
        <dbReference type="ChEBI" id="CHEBI:57945"/>
        <dbReference type="ChEBI" id="CHEBI:64074"/>
        <dbReference type="ChEBI" id="CHEBI:456215"/>
        <dbReference type="ChEBI" id="CHEBI:456216"/>
        <dbReference type="EC" id="4.2.1.136"/>
    </reaction>
</comment>
<feature type="binding site" evidence="17">
    <location>
        <position position="443"/>
    </location>
    <ligand>
        <name>AMP</name>
        <dbReference type="ChEBI" id="CHEBI:456215"/>
    </ligand>
</feature>
<feature type="binding site" evidence="18">
    <location>
        <position position="160"/>
    </location>
    <ligand>
        <name>K(+)</name>
        <dbReference type="ChEBI" id="CHEBI:29103"/>
    </ligand>
</feature>
<comment type="similarity">
    <text evidence="17">Belongs to the NnrD/CARKD family.</text>
</comment>
<feature type="binding site" evidence="17">
    <location>
        <position position="377"/>
    </location>
    <ligand>
        <name>(6S)-NADPHX</name>
        <dbReference type="ChEBI" id="CHEBI:64076"/>
    </ligand>
</feature>
<dbReference type="EMBL" id="UWPJ01000034">
    <property type="protein sequence ID" value="VCU71990.1"/>
    <property type="molecule type" value="Genomic_DNA"/>
</dbReference>
<dbReference type="Gene3D" id="3.40.1190.20">
    <property type="match status" value="1"/>
</dbReference>
<comment type="catalytic activity">
    <reaction evidence="1 18 19">
        <text>(6R)-NADHX = (6S)-NADHX</text>
        <dbReference type="Rhea" id="RHEA:32215"/>
        <dbReference type="ChEBI" id="CHEBI:64074"/>
        <dbReference type="ChEBI" id="CHEBI:64075"/>
        <dbReference type="EC" id="5.1.99.6"/>
    </reaction>
</comment>
<keyword evidence="10 17" id="KW-0520">NAD</keyword>
<proteinExistence type="inferred from homology"/>
<dbReference type="NCBIfam" id="TIGR00197">
    <property type="entry name" value="yjeF_nterm"/>
    <property type="match status" value="1"/>
</dbReference>
<dbReference type="SUPFAM" id="SSF53613">
    <property type="entry name" value="Ribokinase-like"/>
    <property type="match status" value="1"/>
</dbReference>
<feature type="domain" description="YjeF N-terminal" evidence="21">
    <location>
        <begin position="14"/>
        <end position="214"/>
    </location>
</feature>
<feature type="binding site" evidence="18">
    <location>
        <position position="60"/>
    </location>
    <ligand>
        <name>K(+)</name>
        <dbReference type="ChEBI" id="CHEBI:29103"/>
    </ligand>
</feature>
<evidence type="ECO:0000256" key="15">
    <source>
        <dbReference type="ARBA" id="ARBA00048238"/>
    </source>
</evidence>
<evidence type="ECO:0000256" key="1">
    <source>
        <dbReference type="ARBA" id="ARBA00000013"/>
    </source>
</evidence>
<dbReference type="Pfam" id="PF03853">
    <property type="entry name" value="YjeF_N"/>
    <property type="match status" value="1"/>
</dbReference>
<reference evidence="22 23" key="1">
    <citation type="submission" date="2018-10" db="EMBL/GenBank/DDBJ databases">
        <authorList>
            <person name="Criscuolo A."/>
        </authorList>
    </citation>
    <scope>NUCLEOTIDE SEQUENCE [LARGE SCALE GENOMIC DNA]</scope>
    <source>
        <strain evidence="22">DnA1</strain>
    </source>
</reference>
<evidence type="ECO:0000256" key="4">
    <source>
        <dbReference type="ARBA" id="ARBA00009524"/>
    </source>
</evidence>
<dbReference type="GO" id="GO:0046496">
    <property type="term" value="P:nicotinamide nucleotide metabolic process"/>
    <property type="evidence" value="ECO:0007669"/>
    <property type="project" value="UniProtKB-UniRule"/>
</dbReference>
<feature type="binding site" evidence="17">
    <location>
        <position position="444"/>
    </location>
    <ligand>
        <name>(6S)-NADPHX</name>
        <dbReference type="ChEBI" id="CHEBI:64076"/>
    </ligand>
</feature>
<keyword evidence="23" id="KW-1185">Reference proteome</keyword>
<dbReference type="GO" id="GO:0046872">
    <property type="term" value="F:metal ion binding"/>
    <property type="evidence" value="ECO:0007669"/>
    <property type="project" value="UniProtKB-UniRule"/>
</dbReference>
<feature type="binding site" evidence="18">
    <location>
        <position position="157"/>
    </location>
    <ligand>
        <name>(6S)-NADPHX</name>
        <dbReference type="ChEBI" id="CHEBI:64076"/>
    </ligand>
</feature>
<feature type="binding site" evidence="17">
    <location>
        <position position="321"/>
    </location>
    <ligand>
        <name>(6S)-NADPHX</name>
        <dbReference type="ChEBI" id="CHEBI:64076"/>
    </ligand>
</feature>
<evidence type="ECO:0000313" key="22">
    <source>
        <dbReference type="EMBL" id="VCU71990.1"/>
    </source>
</evidence>
<dbReference type="PROSITE" id="PS51383">
    <property type="entry name" value="YJEF_C_3"/>
    <property type="match status" value="1"/>
</dbReference>
<feature type="binding site" evidence="18">
    <location>
        <position position="124"/>
    </location>
    <ligand>
        <name>K(+)</name>
        <dbReference type="ChEBI" id="CHEBI:29103"/>
    </ligand>
</feature>
<evidence type="ECO:0000256" key="8">
    <source>
        <dbReference type="ARBA" id="ARBA00022857"/>
    </source>
</evidence>
<evidence type="ECO:0000256" key="7">
    <source>
        <dbReference type="ARBA" id="ARBA00022840"/>
    </source>
</evidence>
<evidence type="ECO:0000256" key="17">
    <source>
        <dbReference type="HAMAP-Rule" id="MF_01965"/>
    </source>
</evidence>
<dbReference type="InterPro" id="IPR036652">
    <property type="entry name" value="YjeF_N_dom_sf"/>
</dbReference>
<dbReference type="GO" id="GO:0052855">
    <property type="term" value="F:ADP-dependent NAD(P)H-hydrate dehydratase activity"/>
    <property type="evidence" value="ECO:0007669"/>
    <property type="project" value="UniProtKB-UniRule"/>
</dbReference>
<feature type="binding site" evidence="18">
    <location>
        <begin position="59"/>
        <end position="63"/>
    </location>
    <ligand>
        <name>(6S)-NADPHX</name>
        <dbReference type="ChEBI" id="CHEBI:64076"/>
    </ligand>
</feature>
<dbReference type="AlphaFoldDB" id="A0A3P4B8N4"/>
<dbReference type="Proteomes" id="UP000277294">
    <property type="component" value="Unassembled WGS sequence"/>
</dbReference>
<dbReference type="PROSITE" id="PS01050">
    <property type="entry name" value="YJEF_C_2"/>
    <property type="match status" value="1"/>
</dbReference>
<comment type="function">
    <text evidence="17">Catalyzes the dehydration of the S-form of NAD(P)HX at the expense of ADP, which is converted to AMP. Together with NAD(P)HX epimerase, which catalyzes the epimerization of the S- and R-forms, the enzyme allows the repair of both epimers of NAD(P)HX, a damaged form of NAD(P)H that is a result of enzymatic or heat-dependent hydration.</text>
</comment>
<evidence type="ECO:0000256" key="2">
    <source>
        <dbReference type="ARBA" id="ARBA00000909"/>
    </source>
</evidence>
<comment type="similarity">
    <text evidence="18">Belongs to the NnrE/AIBP family.</text>
</comment>
<feature type="binding site" evidence="17">
    <location>
        <position position="259"/>
    </location>
    <ligand>
        <name>(6S)-NADPHX</name>
        <dbReference type="ChEBI" id="CHEBI:64076"/>
    </ligand>
</feature>
<evidence type="ECO:0000256" key="12">
    <source>
        <dbReference type="ARBA" id="ARBA00023239"/>
    </source>
</evidence>
<evidence type="ECO:0000256" key="10">
    <source>
        <dbReference type="ARBA" id="ARBA00023027"/>
    </source>
</evidence>
<feature type="binding site" evidence="17">
    <location>
        <begin position="414"/>
        <end position="418"/>
    </location>
    <ligand>
        <name>AMP</name>
        <dbReference type="ChEBI" id="CHEBI:456215"/>
    </ligand>
</feature>
<evidence type="ECO:0000256" key="19">
    <source>
        <dbReference type="PIRNR" id="PIRNR017184"/>
    </source>
</evidence>
<dbReference type="EC" id="4.2.1.136" evidence="19"/>
<evidence type="ECO:0000256" key="3">
    <source>
        <dbReference type="ARBA" id="ARBA00006001"/>
    </source>
</evidence>
<keyword evidence="11 18" id="KW-0413">Isomerase</keyword>
<organism evidence="22 23">
    <name type="scientific">Pigmentiphaga humi</name>
    <dbReference type="NCBI Taxonomy" id="2478468"/>
    <lineage>
        <taxon>Bacteria</taxon>
        <taxon>Pseudomonadati</taxon>
        <taxon>Pseudomonadota</taxon>
        <taxon>Betaproteobacteria</taxon>
        <taxon>Burkholderiales</taxon>
        <taxon>Alcaligenaceae</taxon>
        <taxon>Pigmentiphaga</taxon>
    </lineage>
</organism>
<keyword evidence="12 17" id="KW-0456">Lyase</keyword>
<dbReference type="RefSeq" id="WP_246013378.1">
    <property type="nucleotide sequence ID" value="NZ_UWPJ01000034.1"/>
</dbReference>
<feature type="domain" description="YjeF C-terminal" evidence="20">
    <location>
        <begin position="224"/>
        <end position="504"/>
    </location>
</feature>
<evidence type="ECO:0000256" key="5">
    <source>
        <dbReference type="ARBA" id="ARBA00022723"/>
    </source>
</evidence>
<dbReference type="HAMAP" id="MF_01965">
    <property type="entry name" value="NADHX_dehydratase"/>
    <property type="match status" value="1"/>
</dbReference>
<dbReference type="Gene3D" id="3.40.50.10260">
    <property type="entry name" value="YjeF N-terminal domain"/>
    <property type="match status" value="1"/>
</dbReference>
<comment type="subunit">
    <text evidence="17">Homotetramer.</text>
</comment>
<dbReference type="GO" id="GO:0005524">
    <property type="term" value="F:ATP binding"/>
    <property type="evidence" value="ECO:0007669"/>
    <property type="project" value="UniProtKB-UniRule"/>
</dbReference>
<evidence type="ECO:0000256" key="6">
    <source>
        <dbReference type="ARBA" id="ARBA00022741"/>
    </source>
</evidence>
<dbReference type="PROSITE" id="PS51385">
    <property type="entry name" value="YJEF_N"/>
    <property type="match status" value="1"/>
</dbReference>
<evidence type="ECO:0000256" key="9">
    <source>
        <dbReference type="ARBA" id="ARBA00022958"/>
    </source>
</evidence>
<dbReference type="PIRSF" id="PIRSF017184">
    <property type="entry name" value="Nnr"/>
    <property type="match status" value="1"/>
</dbReference>
<dbReference type="PANTHER" id="PTHR12592:SF0">
    <property type="entry name" value="ATP-DEPENDENT (S)-NAD(P)H-HYDRATE DEHYDRATASE"/>
    <property type="match status" value="1"/>
</dbReference>
<keyword evidence="5 18" id="KW-0479">Metal-binding</keyword>
<dbReference type="InterPro" id="IPR000631">
    <property type="entry name" value="CARKD"/>
</dbReference>
<comment type="similarity">
    <text evidence="3 19">In the N-terminal section; belongs to the NnrE/AIBP family.</text>
</comment>
<evidence type="ECO:0000259" key="20">
    <source>
        <dbReference type="PROSITE" id="PS51383"/>
    </source>
</evidence>
<dbReference type="GO" id="GO:0052856">
    <property type="term" value="F:NAD(P)HX epimerase activity"/>
    <property type="evidence" value="ECO:0007669"/>
    <property type="project" value="UniProtKB-UniRule"/>
</dbReference>
<keyword evidence="9 18" id="KW-0630">Potassium</keyword>
<evidence type="ECO:0000256" key="11">
    <source>
        <dbReference type="ARBA" id="ARBA00023235"/>
    </source>
</evidence>
<dbReference type="NCBIfam" id="TIGR00196">
    <property type="entry name" value="yjeF_cterm"/>
    <property type="match status" value="1"/>
</dbReference>
<comment type="function">
    <text evidence="18">Catalyzes the epimerization of the S- and R-forms of NAD(P)HX, a damaged form of NAD(P)H that is a result of enzymatic or heat-dependent hydration. This is a prerequisite for the S-specific NAD(P)H-hydrate dehydratase to allow the repair of both epimers of NAD(P)HX.</text>
</comment>
<evidence type="ECO:0000313" key="23">
    <source>
        <dbReference type="Proteomes" id="UP000277294"/>
    </source>
</evidence>
<accession>A0A3P4B8N4</accession>
<feature type="binding site" evidence="18">
    <location>
        <begin position="128"/>
        <end position="134"/>
    </location>
    <ligand>
        <name>(6S)-NADPHX</name>
        <dbReference type="ChEBI" id="CHEBI:64076"/>
    </ligand>
</feature>
<dbReference type="InterPro" id="IPR030677">
    <property type="entry name" value="Nnr"/>
</dbReference>
<sequence length="516" mass="52285">MHAPAHFLFRTPSIRLVEREALASLPAHTLMRRAAWAAADLVAQRWPEGAIVILCGPGNNGGDGAMLAALLHQAGRCVRVWALPHAAPPPDAAQAWRELPEGLLQPGDPSQLHPEGKPPALIVDALFGIGLSRPLPDQAARWAGWARLTQAPVLALDVPSGLDADTGVAQAASIVATHTLTYIGDKPGLHTRGGGDHAGTVGVADLGLSERLAHHAHGAGRLIQASDCPALFTPRGNDTHKGSYGTLGLIAGAPGMAGAALLAARAALYAGAGKILVGLAEPDSCSLACDPLHPELMLRPAGDLLAQAGSLGVTCWVAGCGMGTGTASHTWLAQLLTRLPGEQPLVLDADALTLLAGDPALATMLVSRHTPAILTPHPREAARLLGTGTDAIQADRIAAAQALAARYRAWVILKGAGTVVSSPTGQWSINGSGNAGLATAGTGDVLAGMLGALLAQGLAVDDAARAGVWLHGAAADELVAQGTGPIGLTAGEIAPAARLLRNRGQSDARRGPGASA</sequence>
<comment type="cofactor">
    <cofactor evidence="18 19">
        <name>K(+)</name>
        <dbReference type="ChEBI" id="CHEBI:29103"/>
    </cofactor>
    <text evidence="18 19">Binds 1 potassium ion per subunit.</text>
</comment>
<keyword evidence="8 17" id="KW-0521">NADP</keyword>
<comment type="caution">
    <text evidence="18">Lacks conserved residue(s) required for the propagation of feature annotation.</text>
</comment>
<evidence type="ECO:0000256" key="14">
    <source>
        <dbReference type="ARBA" id="ARBA00025153"/>
    </source>
</evidence>
<keyword evidence="7 17" id="KW-0067">ATP-binding</keyword>
<dbReference type="InterPro" id="IPR029056">
    <property type="entry name" value="Ribokinase-like"/>
</dbReference>
<keyword evidence="13" id="KW-0511">Multifunctional enzyme</keyword>
<comment type="catalytic activity">
    <reaction evidence="2 18 19">
        <text>(6R)-NADPHX = (6S)-NADPHX</text>
        <dbReference type="Rhea" id="RHEA:32227"/>
        <dbReference type="ChEBI" id="CHEBI:64076"/>
        <dbReference type="ChEBI" id="CHEBI:64077"/>
        <dbReference type="EC" id="5.1.99.6"/>
    </reaction>
</comment>
<protein>
    <recommendedName>
        <fullName evidence="19">Bifunctional NAD(P)H-hydrate repair enzyme</fullName>
    </recommendedName>
    <alternativeName>
        <fullName evidence="19">Nicotinamide nucleotide repair protein</fullName>
    </alternativeName>
    <domain>
        <recommendedName>
            <fullName evidence="19">ADP-dependent (S)-NAD(P)H-hydrate dehydratase</fullName>
            <ecNumber evidence="19">4.2.1.136</ecNumber>
        </recommendedName>
        <alternativeName>
            <fullName evidence="19">ADP-dependent NAD(P)HX dehydratase</fullName>
        </alternativeName>
    </domain>
    <domain>
        <recommendedName>
            <fullName evidence="19">NAD(P)H-hydrate epimerase</fullName>
            <ecNumber evidence="19">5.1.99.6</ecNumber>
        </recommendedName>
    </domain>
</protein>
<dbReference type="HAMAP" id="MF_01966">
    <property type="entry name" value="NADHX_epimerase"/>
    <property type="match status" value="1"/>
</dbReference>
<dbReference type="EC" id="5.1.99.6" evidence="19"/>
<evidence type="ECO:0000256" key="13">
    <source>
        <dbReference type="ARBA" id="ARBA00023268"/>
    </source>
</evidence>
<comment type="catalytic activity">
    <reaction evidence="16 17 19">
        <text>(6S)-NADPHX + ADP = AMP + phosphate + NADPH + H(+)</text>
        <dbReference type="Rhea" id="RHEA:32235"/>
        <dbReference type="ChEBI" id="CHEBI:15378"/>
        <dbReference type="ChEBI" id="CHEBI:43474"/>
        <dbReference type="ChEBI" id="CHEBI:57783"/>
        <dbReference type="ChEBI" id="CHEBI:64076"/>
        <dbReference type="ChEBI" id="CHEBI:456215"/>
        <dbReference type="ChEBI" id="CHEBI:456216"/>
        <dbReference type="EC" id="4.2.1.136"/>
    </reaction>
</comment>
<dbReference type="InterPro" id="IPR004443">
    <property type="entry name" value="YjeF_N_dom"/>
</dbReference>
<evidence type="ECO:0000256" key="16">
    <source>
        <dbReference type="ARBA" id="ARBA00049209"/>
    </source>
</evidence>
<dbReference type="InterPro" id="IPR017953">
    <property type="entry name" value="Carbohydrate_kinase_pred_CS"/>
</dbReference>